<evidence type="ECO:0000313" key="10">
    <source>
        <dbReference type="Proteomes" id="UP001648503"/>
    </source>
</evidence>
<dbReference type="SUPFAM" id="SSF55681">
    <property type="entry name" value="Class II aaRS and biotin synthetases"/>
    <property type="match status" value="1"/>
</dbReference>
<dbReference type="Gene3D" id="2.40.50.140">
    <property type="entry name" value="Nucleic acid-binding proteins"/>
    <property type="match status" value="1"/>
</dbReference>
<name>A0ABQ8FLP9_9FUNG</name>
<keyword evidence="5" id="KW-0067">ATP-binding</keyword>
<dbReference type="EMBL" id="JAFCIX010000044">
    <property type="protein sequence ID" value="KAH6600222.1"/>
    <property type="molecule type" value="Genomic_DNA"/>
</dbReference>
<dbReference type="PRINTS" id="PR01042">
    <property type="entry name" value="TRNASYNTHASP"/>
</dbReference>
<gene>
    <name evidence="9" type="ORF">BASA50_002490</name>
</gene>
<dbReference type="EC" id="6.1.1.22" evidence="2"/>
<dbReference type="InterPro" id="IPR004522">
    <property type="entry name" value="Asn-tRNA-ligase"/>
</dbReference>
<keyword evidence="10" id="KW-1185">Reference proteome</keyword>
<keyword evidence="6" id="KW-0648">Protein biosynthesis</keyword>
<dbReference type="InterPro" id="IPR004364">
    <property type="entry name" value="Aa-tRNA-synt_II"/>
</dbReference>
<comment type="caution">
    <text evidence="9">The sequence shown here is derived from an EMBL/GenBank/DDBJ whole genome shotgun (WGS) entry which is preliminary data.</text>
</comment>
<dbReference type="Proteomes" id="UP001648503">
    <property type="component" value="Unassembled WGS sequence"/>
</dbReference>
<feature type="domain" description="Aminoacyl-transfer RNA synthetases class-II family profile" evidence="8">
    <location>
        <begin position="189"/>
        <end position="565"/>
    </location>
</feature>
<evidence type="ECO:0000256" key="1">
    <source>
        <dbReference type="ARBA" id="ARBA00008226"/>
    </source>
</evidence>
<dbReference type="PANTHER" id="PTHR22594">
    <property type="entry name" value="ASPARTYL/LYSYL-TRNA SYNTHETASE"/>
    <property type="match status" value="1"/>
</dbReference>
<evidence type="ECO:0000313" key="9">
    <source>
        <dbReference type="EMBL" id="KAH6600222.1"/>
    </source>
</evidence>
<dbReference type="CDD" id="cd04318">
    <property type="entry name" value="EcAsnRS_like_N"/>
    <property type="match status" value="1"/>
</dbReference>
<evidence type="ECO:0000256" key="2">
    <source>
        <dbReference type="ARBA" id="ARBA00012816"/>
    </source>
</evidence>
<dbReference type="SUPFAM" id="SSF50249">
    <property type="entry name" value="Nucleic acid-binding proteins"/>
    <property type="match status" value="1"/>
</dbReference>
<evidence type="ECO:0000259" key="8">
    <source>
        <dbReference type="PROSITE" id="PS50862"/>
    </source>
</evidence>
<dbReference type="PANTHER" id="PTHR22594:SF34">
    <property type="entry name" value="ASPARAGINE--TRNA LIGASE, MITOCHONDRIAL-RELATED"/>
    <property type="match status" value="1"/>
</dbReference>
<evidence type="ECO:0000256" key="6">
    <source>
        <dbReference type="ARBA" id="ARBA00022917"/>
    </source>
</evidence>
<dbReference type="NCBIfam" id="NF003037">
    <property type="entry name" value="PRK03932.1"/>
    <property type="match status" value="1"/>
</dbReference>
<evidence type="ECO:0000256" key="4">
    <source>
        <dbReference type="ARBA" id="ARBA00022741"/>
    </source>
</evidence>
<protein>
    <recommendedName>
        <fullName evidence="2">asparagine--tRNA ligase</fullName>
        <ecNumber evidence="2">6.1.1.22</ecNumber>
    </recommendedName>
</protein>
<proteinExistence type="inferred from homology"/>
<evidence type="ECO:0000256" key="3">
    <source>
        <dbReference type="ARBA" id="ARBA00022598"/>
    </source>
</evidence>
<dbReference type="CDD" id="cd00776">
    <property type="entry name" value="AsxRS_core"/>
    <property type="match status" value="1"/>
</dbReference>
<keyword evidence="4" id="KW-0547">Nucleotide-binding</keyword>
<sequence length="575" mass="63623">MVRRLVKQLPCYHRHFIAITCYNRGNSRSYSTASTTPAASISTAASTASTTTTPIQSYSFPTTTIRALLADPSQIGKQVTVNGWVRSQRSQKTVSFIDLDDGSSLAGLQVVIDASLAKTVYTGSSLKVVGILVATPDKPQPVDLEASSIVVLGACDPQTYPLHKTRLPLDHLRENQHLRARTRIFGALWRVRSAALQGIHDFFKMHEFMQINMPIITLHDCEGGGEAFRVLTDESLLSHKAHAVRAAERQHRMHTPPSMMASMASTDRDTIQVSPDPPDEFFGKPVYMTVSAQLHAEFMASSLSRVYVLGPTFRAEKSQSTRHLAEFWMLEAEACFLPSLYDLTLLIEATIQHVIRHVLKECPDDLALFDQFIERGIVRKLEDVVGGGCGAFQRMSYTDAVKVLIDAEKGFSAAGGVSTRQKWQFPIKWGAPLQSEHEKFLAQVVVGGPVFVTDYPKHMKPFYMKSSDVAPSSAEMSGEADAHETVACTDLLMPKMGELVGGSLREDNYDILLARIIEAGLDPVQFQWYLDLRKYGGVPHGGYGMGFERFLGYVTGIANLRDLIPAPRSYGQCRF</sequence>
<keyword evidence="7" id="KW-0030">Aminoacyl-tRNA synthetase</keyword>
<reference evidence="9 10" key="1">
    <citation type="submission" date="2021-02" db="EMBL/GenBank/DDBJ databases">
        <title>Variation within the Batrachochytrium salamandrivorans European outbreak.</title>
        <authorList>
            <person name="Kelly M."/>
            <person name="Pasmans F."/>
            <person name="Shea T.P."/>
            <person name="Munoz J.F."/>
            <person name="Carranza S."/>
            <person name="Cuomo C.A."/>
            <person name="Martel A."/>
        </authorList>
    </citation>
    <scope>NUCLEOTIDE SEQUENCE [LARGE SCALE GENOMIC DNA]</scope>
    <source>
        <strain evidence="9 10">AMFP18/2</strain>
    </source>
</reference>
<accession>A0ABQ8FLP9</accession>
<organism evidence="9 10">
    <name type="scientific">Batrachochytrium salamandrivorans</name>
    <dbReference type="NCBI Taxonomy" id="1357716"/>
    <lineage>
        <taxon>Eukaryota</taxon>
        <taxon>Fungi</taxon>
        <taxon>Fungi incertae sedis</taxon>
        <taxon>Chytridiomycota</taxon>
        <taxon>Chytridiomycota incertae sedis</taxon>
        <taxon>Chytridiomycetes</taxon>
        <taxon>Rhizophydiales</taxon>
        <taxon>Rhizophydiales incertae sedis</taxon>
        <taxon>Batrachochytrium</taxon>
    </lineage>
</organism>
<comment type="similarity">
    <text evidence="1">Belongs to the class-II aminoacyl-tRNA synthetase family.</text>
</comment>
<dbReference type="Pfam" id="PF01336">
    <property type="entry name" value="tRNA_anti-codon"/>
    <property type="match status" value="1"/>
</dbReference>
<evidence type="ECO:0000256" key="7">
    <source>
        <dbReference type="ARBA" id="ARBA00023146"/>
    </source>
</evidence>
<dbReference type="InterPro" id="IPR004365">
    <property type="entry name" value="NA-bd_OB_tRNA"/>
</dbReference>
<dbReference type="InterPro" id="IPR002312">
    <property type="entry name" value="Asp/Asn-tRNA-synth_IIb"/>
</dbReference>
<keyword evidence="3" id="KW-0436">Ligase</keyword>
<dbReference type="Gene3D" id="3.30.930.10">
    <property type="entry name" value="Bira Bifunctional Protein, Domain 2"/>
    <property type="match status" value="1"/>
</dbReference>
<evidence type="ECO:0000256" key="5">
    <source>
        <dbReference type="ARBA" id="ARBA00022840"/>
    </source>
</evidence>
<dbReference type="NCBIfam" id="TIGR00457">
    <property type="entry name" value="asnS"/>
    <property type="match status" value="1"/>
</dbReference>
<dbReference type="InterPro" id="IPR006195">
    <property type="entry name" value="aa-tRNA-synth_II"/>
</dbReference>
<dbReference type="Pfam" id="PF00152">
    <property type="entry name" value="tRNA-synt_2"/>
    <property type="match status" value="1"/>
</dbReference>
<dbReference type="InterPro" id="IPR045864">
    <property type="entry name" value="aa-tRNA-synth_II/BPL/LPL"/>
</dbReference>
<dbReference type="InterPro" id="IPR012340">
    <property type="entry name" value="NA-bd_OB-fold"/>
</dbReference>
<dbReference type="PROSITE" id="PS50862">
    <property type="entry name" value="AA_TRNA_LIGASE_II"/>
    <property type="match status" value="1"/>
</dbReference>